<evidence type="ECO:0000259" key="2">
    <source>
        <dbReference type="Pfam" id="PF00656"/>
    </source>
</evidence>
<dbReference type="InterPro" id="IPR029030">
    <property type="entry name" value="Caspase-like_dom_sf"/>
</dbReference>
<dbReference type="AlphaFoldDB" id="A0A4S4NN20"/>
<dbReference type="SUPFAM" id="SSF52129">
    <property type="entry name" value="Caspase-like"/>
    <property type="match status" value="1"/>
</dbReference>
<feature type="region of interest" description="Disordered" evidence="1">
    <location>
        <begin position="152"/>
        <end position="183"/>
    </location>
</feature>
<feature type="domain" description="Peptidase C14 caspase" evidence="2">
    <location>
        <begin position="38"/>
        <end position="261"/>
    </location>
</feature>
<dbReference type="RefSeq" id="WP_136458654.1">
    <property type="nucleotide sequence ID" value="NZ_SRSF01000003.1"/>
</dbReference>
<comment type="caution">
    <text evidence="3">The sequence shown here is derived from an EMBL/GenBank/DDBJ whole genome shotgun (WGS) entry which is preliminary data.</text>
</comment>
<dbReference type="GO" id="GO:0006508">
    <property type="term" value="P:proteolysis"/>
    <property type="evidence" value="ECO:0007669"/>
    <property type="project" value="InterPro"/>
</dbReference>
<dbReference type="Pfam" id="PF00656">
    <property type="entry name" value="Peptidase_C14"/>
    <property type="match status" value="1"/>
</dbReference>
<name>A0A4S4NN20_9BACT</name>
<sequence length="402" mass="44820">MRLLFLLGCGLFLTVLSGQQTLHVITTINPHPADEIAQGCQVDARNVDKLFNYVAESLARQGIPMQVRRHNPGFTPNEVSEFLEGFYVEPEDAVFFLYSGHGLADPEAPRWPLLYYCAEGNGVHDAAGCGVSLWDVHESIKQSGARMSVTVGSSCNAEPEGAASTGAASRRTEFAGEDNDGGRESTHYGIDLFTDFRGHILATSARPGQIAYLNDAIGSYYVDALVNTLAEALQSDREVSWPSILRRTDKVVRQHWKKEQEAHFMVNRGDSELYSDPDIRYPGEGEVRALEESYYTADWEAEEDRAEAIELLPYLLVDIAYRVSTGEEDFDARLDAIESFYEQLLAAHYPEGSLEDLYLALTDLEEDPEWFEEETDYAGLLYAELSGPLRESADQFIQSLAD</sequence>
<accession>A0A4S4NN20</accession>
<evidence type="ECO:0000256" key="1">
    <source>
        <dbReference type="SAM" id="MobiDB-lite"/>
    </source>
</evidence>
<dbReference type="InterPro" id="IPR011600">
    <property type="entry name" value="Pept_C14_caspase"/>
</dbReference>
<dbReference type="EMBL" id="SRSF01000003">
    <property type="protein sequence ID" value="THH39781.1"/>
    <property type="molecule type" value="Genomic_DNA"/>
</dbReference>
<evidence type="ECO:0000313" key="4">
    <source>
        <dbReference type="Proteomes" id="UP000308528"/>
    </source>
</evidence>
<organism evidence="3 4">
    <name type="scientific">Neolewinella litorea</name>
    <dbReference type="NCBI Taxonomy" id="2562452"/>
    <lineage>
        <taxon>Bacteria</taxon>
        <taxon>Pseudomonadati</taxon>
        <taxon>Bacteroidota</taxon>
        <taxon>Saprospiria</taxon>
        <taxon>Saprospirales</taxon>
        <taxon>Lewinellaceae</taxon>
        <taxon>Neolewinella</taxon>
    </lineage>
</organism>
<feature type="compositionally biased region" description="Basic and acidic residues" evidence="1">
    <location>
        <begin position="170"/>
        <end position="183"/>
    </location>
</feature>
<gene>
    <name evidence="3" type="ORF">E4021_09205</name>
</gene>
<dbReference type="GO" id="GO:0004197">
    <property type="term" value="F:cysteine-type endopeptidase activity"/>
    <property type="evidence" value="ECO:0007669"/>
    <property type="project" value="InterPro"/>
</dbReference>
<protein>
    <recommendedName>
        <fullName evidence="2">Peptidase C14 caspase domain-containing protein</fullName>
    </recommendedName>
</protein>
<keyword evidence="4" id="KW-1185">Reference proteome</keyword>
<reference evidence="3 4" key="1">
    <citation type="submission" date="2019-04" db="EMBL/GenBank/DDBJ databases">
        <title>Lewinella litorea sp. nov., isolated from a marine sand.</title>
        <authorList>
            <person name="Yoon J.-H."/>
        </authorList>
    </citation>
    <scope>NUCLEOTIDE SEQUENCE [LARGE SCALE GENOMIC DNA]</scope>
    <source>
        <strain evidence="3 4">HSMS-39</strain>
    </source>
</reference>
<proteinExistence type="predicted"/>
<dbReference type="Proteomes" id="UP000308528">
    <property type="component" value="Unassembled WGS sequence"/>
</dbReference>
<dbReference type="OrthoDB" id="976354at2"/>
<evidence type="ECO:0000313" key="3">
    <source>
        <dbReference type="EMBL" id="THH39781.1"/>
    </source>
</evidence>